<proteinExistence type="predicted"/>
<organism evidence="1 2">
    <name type="scientific">Persicirhabdus sediminis</name>
    <dbReference type="NCBI Taxonomy" id="454144"/>
    <lineage>
        <taxon>Bacteria</taxon>
        <taxon>Pseudomonadati</taxon>
        <taxon>Verrucomicrobiota</taxon>
        <taxon>Verrucomicrobiia</taxon>
        <taxon>Verrucomicrobiales</taxon>
        <taxon>Verrucomicrobiaceae</taxon>
        <taxon>Persicirhabdus</taxon>
    </lineage>
</organism>
<protein>
    <submittedName>
        <fullName evidence="1">DUF3800 domain-containing protein</fullName>
    </submittedName>
</protein>
<dbReference type="Pfam" id="PF12686">
    <property type="entry name" value="DUF3800"/>
    <property type="match status" value="1"/>
</dbReference>
<evidence type="ECO:0000313" key="1">
    <source>
        <dbReference type="EMBL" id="MBK1789860.1"/>
    </source>
</evidence>
<keyword evidence="2" id="KW-1185">Reference proteome</keyword>
<gene>
    <name evidence="1" type="ORF">JIN82_01690</name>
</gene>
<sequence length="230" mass="26158">MATPLNYTIYCDESRHDSGSSDGYMTIGGIWVPTAQKSKLLKGLRALYSEHSIGAEVKWSKTSRLMLGSYKALIDYYFENPIHFRCIIIDKKQIKYDEFQGGDDELGFYKFYYEMLIKWLELPGEHSVLLDFKKNKVFDRYKVLKRCIDAKLAHGSKLKSLNVINSQDSPLAQIADLLTGATAAKWSGVQSDSPKADLIQYIEEKRGYSLTSTDSSPALSKLNLFKIQLR</sequence>
<comment type="caution">
    <text evidence="1">The sequence shown here is derived from an EMBL/GenBank/DDBJ whole genome shotgun (WGS) entry which is preliminary data.</text>
</comment>
<accession>A0A8J7MCB7</accession>
<name>A0A8J7MCB7_9BACT</name>
<dbReference type="EMBL" id="JAENIM010000009">
    <property type="protein sequence ID" value="MBK1789860.1"/>
    <property type="molecule type" value="Genomic_DNA"/>
</dbReference>
<dbReference type="AlphaFoldDB" id="A0A8J7MCB7"/>
<dbReference type="Proteomes" id="UP000624703">
    <property type="component" value="Unassembled WGS sequence"/>
</dbReference>
<dbReference type="InterPro" id="IPR024524">
    <property type="entry name" value="DUF3800"/>
</dbReference>
<evidence type="ECO:0000313" key="2">
    <source>
        <dbReference type="Proteomes" id="UP000624703"/>
    </source>
</evidence>
<reference evidence="1" key="1">
    <citation type="submission" date="2021-01" db="EMBL/GenBank/DDBJ databases">
        <title>Modified the classification status of verrucomicrobia.</title>
        <authorList>
            <person name="Feng X."/>
        </authorList>
    </citation>
    <scope>NUCLEOTIDE SEQUENCE</scope>
    <source>
        <strain evidence="1">_KCTC 22039</strain>
    </source>
</reference>
<dbReference type="RefSeq" id="WP_200309900.1">
    <property type="nucleotide sequence ID" value="NZ_JAENIM010000009.1"/>
</dbReference>